<evidence type="ECO:0000256" key="6">
    <source>
        <dbReference type="ARBA" id="ARBA00022598"/>
    </source>
</evidence>
<keyword evidence="8 13" id="KW-0547">Nucleotide-binding</keyword>
<evidence type="ECO:0000256" key="9">
    <source>
        <dbReference type="ARBA" id="ARBA00022840"/>
    </source>
</evidence>
<feature type="domain" description="GS beta-grasp" evidence="17">
    <location>
        <begin position="16"/>
        <end position="101"/>
    </location>
</feature>
<dbReference type="Gene3D" id="3.30.590.10">
    <property type="entry name" value="Glutamine synthetase/guanido kinase, catalytic domain"/>
    <property type="match status" value="1"/>
</dbReference>
<gene>
    <name evidence="19" type="ORF">SAMN02746066_03474</name>
</gene>
<feature type="binding site" evidence="12">
    <location>
        <position position="315"/>
    </location>
    <ligand>
        <name>L-glutamate</name>
        <dbReference type="ChEBI" id="CHEBI:29985"/>
    </ligand>
</feature>
<keyword evidence="9 13" id="KW-0067">ATP-binding</keyword>
<dbReference type="GO" id="GO:0005737">
    <property type="term" value="C:cytoplasm"/>
    <property type="evidence" value="ECO:0007669"/>
    <property type="project" value="UniProtKB-SubCell"/>
</dbReference>
<dbReference type="AlphaFoldDB" id="A0A1M7LWY8"/>
<accession>A0A1M7LWY8</accession>
<dbReference type="Pfam" id="PF00120">
    <property type="entry name" value="Gln-synt_C"/>
    <property type="match status" value="1"/>
</dbReference>
<dbReference type="EMBL" id="FRCP01000018">
    <property type="protein sequence ID" value="SHM82779.1"/>
    <property type="molecule type" value="Genomic_DNA"/>
</dbReference>
<feature type="binding site" evidence="12">
    <location>
        <position position="297"/>
    </location>
    <ligand>
        <name>L-glutamate</name>
        <dbReference type="ChEBI" id="CHEBI:29985"/>
    </ligand>
</feature>
<comment type="similarity">
    <text evidence="2 15 16">Belongs to the glutamine synthetase family.</text>
</comment>
<comment type="subcellular location">
    <subcellularLocation>
        <location evidence="1">Cytoplasm</location>
    </subcellularLocation>
</comment>
<dbReference type="STRING" id="1120996.SAMN02746066_03474"/>
<dbReference type="GO" id="GO:0004356">
    <property type="term" value="F:glutamine synthetase activity"/>
    <property type="evidence" value="ECO:0007669"/>
    <property type="project" value="UniProtKB-EC"/>
</dbReference>
<dbReference type="InterPro" id="IPR004809">
    <property type="entry name" value="Gln_synth_I"/>
</dbReference>
<evidence type="ECO:0000256" key="16">
    <source>
        <dbReference type="RuleBase" id="RU000384"/>
    </source>
</evidence>
<comment type="cofactor">
    <cofactor evidence="14">
        <name>Mg(2+)</name>
        <dbReference type="ChEBI" id="CHEBI:18420"/>
    </cofactor>
    <text evidence="14">Binds 2 Mg(2+) ions per subunit.</text>
</comment>
<dbReference type="OrthoDB" id="9807095at2"/>
<dbReference type="RefSeq" id="WP_073289671.1">
    <property type="nucleotide sequence ID" value="NZ_FRCP01000018.1"/>
</dbReference>
<organism evidence="19 20">
    <name type="scientific">Anaerosporobacter mobilis DSM 15930</name>
    <dbReference type="NCBI Taxonomy" id="1120996"/>
    <lineage>
        <taxon>Bacteria</taxon>
        <taxon>Bacillati</taxon>
        <taxon>Bacillota</taxon>
        <taxon>Clostridia</taxon>
        <taxon>Lachnospirales</taxon>
        <taxon>Lachnospiraceae</taxon>
        <taxon>Anaerosporobacter</taxon>
    </lineage>
</organism>
<feature type="binding site" evidence="14">
    <location>
        <position position="131"/>
    </location>
    <ligand>
        <name>Mg(2+)</name>
        <dbReference type="ChEBI" id="CHEBI:18420"/>
        <label>1</label>
    </ligand>
</feature>
<feature type="domain" description="GS catalytic" evidence="18">
    <location>
        <begin position="108"/>
        <end position="440"/>
    </location>
</feature>
<feature type="binding site" evidence="14">
    <location>
        <position position="188"/>
    </location>
    <ligand>
        <name>Mg(2+)</name>
        <dbReference type="ChEBI" id="CHEBI:18420"/>
        <label>1</label>
    </ligand>
</feature>
<dbReference type="SUPFAM" id="SSF54368">
    <property type="entry name" value="Glutamine synthetase, N-terminal domain"/>
    <property type="match status" value="1"/>
</dbReference>
<keyword evidence="7 14" id="KW-0479">Metal-binding</keyword>
<dbReference type="NCBIfam" id="TIGR00653">
    <property type="entry name" value="GlnA"/>
    <property type="match status" value="1"/>
</dbReference>
<evidence type="ECO:0000256" key="5">
    <source>
        <dbReference type="ARBA" id="ARBA00022490"/>
    </source>
</evidence>
<keyword evidence="5" id="KW-0963">Cytoplasm</keyword>
<dbReference type="InterPro" id="IPR008147">
    <property type="entry name" value="Gln_synt_N"/>
</dbReference>
<protein>
    <recommendedName>
        <fullName evidence="4">Glutamine synthetase</fullName>
        <ecNumber evidence="3">6.3.1.2</ecNumber>
    </recommendedName>
    <alternativeName>
        <fullName evidence="11">Glutamate--ammonia ligase</fullName>
    </alternativeName>
    <alternativeName>
        <fullName evidence="10">Glutamine synthetase I alpha</fullName>
    </alternativeName>
</protein>
<sequence>MSKYTKHDIIELVDEEDVEFIRLQFTDIYGTLKNMAVTTSQLEKVLNNQCKFDGAAIEGFTSNDKSDLFLHPVLDTFEIFPWRPQQGKVARFLCDVYHKDGTPFEGDSRYILKETINQAAEMGYSFEIGSECEFYLFQADDNGIPSTQTEEKGGFFDIGPIDLGENVRREIVLTLEDMGFEVEASYHEAGASQHQIDFQYDEALNAADNIMTFRMVVRIIAKRHGLHATFMPKPVNGSMGSGMNILLSILKDGKNIFSNAEDNNKLCDEAKWFIAGILKHNAAITAIANPIINSYKRLVPSYNVPAYNGWSVHNRNASIRVPNDIDADSRIELRSPDSSANPYLTIALYLAAGLEGIRNQEELPEALPNDTMKQEEYNHEIKRLPKTLIDSIEELEKDEFIRSVLGNQFAKNFISAKKKEWSDYCSQVTAWEVEQYLYRF</sequence>
<dbReference type="PANTHER" id="PTHR43785">
    <property type="entry name" value="GAMMA-GLUTAMYLPUTRESCINE SYNTHETASE"/>
    <property type="match status" value="1"/>
</dbReference>
<evidence type="ECO:0000256" key="14">
    <source>
        <dbReference type="PIRSR" id="PIRSR604809-3"/>
    </source>
</evidence>
<dbReference type="InterPro" id="IPR036651">
    <property type="entry name" value="Gln_synt_N_sf"/>
</dbReference>
<evidence type="ECO:0000256" key="1">
    <source>
        <dbReference type="ARBA" id="ARBA00004496"/>
    </source>
</evidence>
<feature type="binding site" evidence="13">
    <location>
        <position position="183"/>
    </location>
    <ligand>
        <name>ATP</name>
        <dbReference type="ChEBI" id="CHEBI:30616"/>
    </ligand>
</feature>
<keyword evidence="20" id="KW-1185">Reference proteome</keyword>
<evidence type="ECO:0000256" key="13">
    <source>
        <dbReference type="PIRSR" id="PIRSR604809-2"/>
    </source>
</evidence>
<evidence type="ECO:0000256" key="2">
    <source>
        <dbReference type="ARBA" id="ARBA00009897"/>
    </source>
</evidence>
<dbReference type="GO" id="GO:0005524">
    <property type="term" value="F:ATP binding"/>
    <property type="evidence" value="ECO:0007669"/>
    <property type="project" value="UniProtKB-KW"/>
</dbReference>
<reference evidence="19 20" key="1">
    <citation type="submission" date="2016-11" db="EMBL/GenBank/DDBJ databases">
        <authorList>
            <person name="Jaros S."/>
            <person name="Januszkiewicz K."/>
            <person name="Wedrychowicz H."/>
        </authorList>
    </citation>
    <scope>NUCLEOTIDE SEQUENCE [LARGE SCALE GENOMIC DNA]</scope>
    <source>
        <strain evidence="19 20">DSM 15930</strain>
    </source>
</reference>
<dbReference type="Gene3D" id="3.10.20.70">
    <property type="entry name" value="Glutamine synthetase, N-terminal domain"/>
    <property type="match status" value="1"/>
</dbReference>
<keyword evidence="14" id="KW-0460">Magnesium</keyword>
<dbReference type="PROSITE" id="PS51986">
    <property type="entry name" value="GS_BETA_GRASP"/>
    <property type="match status" value="1"/>
</dbReference>
<feature type="binding site" evidence="12">
    <location>
        <position position="334"/>
    </location>
    <ligand>
        <name>L-glutamate</name>
        <dbReference type="ChEBI" id="CHEBI:29985"/>
    </ligand>
</feature>
<evidence type="ECO:0000256" key="12">
    <source>
        <dbReference type="PIRSR" id="PIRSR604809-1"/>
    </source>
</evidence>
<name>A0A1M7LWY8_9FIRM</name>
<dbReference type="Proteomes" id="UP000184038">
    <property type="component" value="Unassembled WGS sequence"/>
</dbReference>
<feature type="binding site" evidence="14">
    <location>
        <position position="332"/>
    </location>
    <ligand>
        <name>Mg(2+)</name>
        <dbReference type="ChEBI" id="CHEBI:18420"/>
        <label>1</label>
    </ligand>
</feature>
<dbReference type="GO" id="GO:0006542">
    <property type="term" value="P:glutamine biosynthetic process"/>
    <property type="evidence" value="ECO:0007669"/>
    <property type="project" value="InterPro"/>
</dbReference>
<evidence type="ECO:0000256" key="15">
    <source>
        <dbReference type="PROSITE-ProRule" id="PRU01330"/>
    </source>
</evidence>
<evidence type="ECO:0000313" key="20">
    <source>
        <dbReference type="Proteomes" id="UP000184038"/>
    </source>
</evidence>
<feature type="binding site" evidence="13">
    <location>
        <begin position="198"/>
        <end position="200"/>
    </location>
    <ligand>
        <name>ATP</name>
        <dbReference type="ChEBI" id="CHEBI:30616"/>
    </ligand>
</feature>
<evidence type="ECO:0000256" key="11">
    <source>
        <dbReference type="ARBA" id="ARBA00030668"/>
    </source>
</evidence>
<evidence type="ECO:0000313" key="19">
    <source>
        <dbReference type="EMBL" id="SHM82779.1"/>
    </source>
</evidence>
<dbReference type="InterPro" id="IPR014746">
    <property type="entry name" value="Gln_synth/guanido_kin_cat_dom"/>
</dbReference>
<evidence type="ECO:0000259" key="17">
    <source>
        <dbReference type="PROSITE" id="PS51986"/>
    </source>
</evidence>
<dbReference type="SUPFAM" id="SSF55931">
    <property type="entry name" value="Glutamine synthetase/guanido kinase"/>
    <property type="match status" value="1"/>
</dbReference>
<proteinExistence type="inferred from homology"/>
<evidence type="ECO:0000259" key="18">
    <source>
        <dbReference type="PROSITE" id="PS51987"/>
    </source>
</evidence>
<feature type="binding site" evidence="14">
    <location>
        <position position="133"/>
    </location>
    <ligand>
        <name>Mg(2+)</name>
        <dbReference type="ChEBI" id="CHEBI:18420"/>
        <label>1</label>
    </ligand>
</feature>
<dbReference type="SMART" id="SM01230">
    <property type="entry name" value="Gln-synt_C"/>
    <property type="match status" value="1"/>
</dbReference>
<dbReference type="PROSITE" id="PS51987">
    <property type="entry name" value="GS_CATALYTIC"/>
    <property type="match status" value="1"/>
</dbReference>
<feature type="binding site" evidence="13">
    <location>
        <position position="315"/>
    </location>
    <ligand>
        <name>ATP</name>
        <dbReference type="ChEBI" id="CHEBI:30616"/>
    </ligand>
</feature>
<keyword evidence="6" id="KW-0436">Ligase</keyword>
<evidence type="ECO:0000256" key="7">
    <source>
        <dbReference type="ARBA" id="ARBA00022723"/>
    </source>
</evidence>
<dbReference type="PANTHER" id="PTHR43785:SF12">
    <property type="entry name" value="TYPE-1 GLUTAMINE SYNTHETASE 2"/>
    <property type="match status" value="1"/>
</dbReference>
<evidence type="ECO:0000256" key="8">
    <source>
        <dbReference type="ARBA" id="ARBA00022741"/>
    </source>
</evidence>
<evidence type="ECO:0000256" key="10">
    <source>
        <dbReference type="ARBA" id="ARBA00030136"/>
    </source>
</evidence>
<dbReference type="Pfam" id="PF03951">
    <property type="entry name" value="Gln-synt_N"/>
    <property type="match status" value="1"/>
</dbReference>
<dbReference type="GO" id="GO:0046872">
    <property type="term" value="F:metal ion binding"/>
    <property type="evidence" value="ECO:0007669"/>
    <property type="project" value="UniProtKB-KW"/>
</dbReference>
<evidence type="ECO:0000256" key="3">
    <source>
        <dbReference type="ARBA" id="ARBA00012937"/>
    </source>
</evidence>
<dbReference type="EC" id="6.3.1.2" evidence="3"/>
<evidence type="ECO:0000256" key="4">
    <source>
        <dbReference type="ARBA" id="ARBA00021364"/>
    </source>
</evidence>
<dbReference type="InterPro" id="IPR008146">
    <property type="entry name" value="Gln_synth_cat_dom"/>
</dbReference>